<evidence type="ECO:0000259" key="1">
    <source>
        <dbReference type="Pfam" id="PF05699"/>
    </source>
</evidence>
<dbReference type="OrthoDB" id="6618316at2759"/>
<gene>
    <name evidence="2" type="ORF">FWK35_00034351</name>
</gene>
<dbReference type="Pfam" id="PF05699">
    <property type="entry name" value="Dimer_Tnp_hAT"/>
    <property type="match status" value="1"/>
</dbReference>
<dbReference type="EMBL" id="VUJU01012558">
    <property type="protein sequence ID" value="KAF0707401.1"/>
    <property type="molecule type" value="Genomic_DNA"/>
</dbReference>
<protein>
    <submittedName>
        <fullName evidence="2">Zinc finger BED domain-containing protein 1-like</fullName>
    </submittedName>
</protein>
<dbReference type="InterPro" id="IPR052717">
    <property type="entry name" value="Vacuolar_transposase_reg"/>
</dbReference>
<dbReference type="GO" id="GO:0006357">
    <property type="term" value="P:regulation of transcription by RNA polymerase II"/>
    <property type="evidence" value="ECO:0007669"/>
    <property type="project" value="TreeGrafter"/>
</dbReference>
<dbReference type="InterPro" id="IPR012337">
    <property type="entry name" value="RNaseH-like_sf"/>
</dbReference>
<comment type="caution">
    <text evidence="2">The sequence shown here is derived from an EMBL/GenBank/DDBJ whole genome shotgun (WGS) entry which is preliminary data.</text>
</comment>
<dbReference type="InterPro" id="IPR008906">
    <property type="entry name" value="HATC_C_dom"/>
</dbReference>
<dbReference type="GO" id="GO:0005634">
    <property type="term" value="C:nucleus"/>
    <property type="evidence" value="ECO:0007669"/>
    <property type="project" value="TreeGrafter"/>
</dbReference>
<sequence>MGSTSILWSHYNRWHKPTANEINEEQHAKEHTGTVSHDNAANISNAGKLFYDQDIYSNRCAAHTLQLAVKKCLDLNSCRPLLKTASKIVATEKECKKLNLVLSCPTRWNSTLDMFERLLELRSAVVVIMSDRTLFNSKIAKDQELLEEDWEKIEILVTLLKPLKTATTVLCADQNVTVSMVLPIVKSLIVKHYKPNNLDSRFSTLFKETIIHELSTRCSVQIDVDNDCEREISITQMASILDPRYKNMSFESSENIKNRIKQIVRSKMVLLSRNTDVRIPTEKRTALDELLEEEPNNDTDEFSRYMAEFQINHNADPCAWWKDHENIYPTLAVLAKQILCIPASSASSERVFSTAGNILSPKRNRIHHDICQP</sequence>
<evidence type="ECO:0000313" key="3">
    <source>
        <dbReference type="Proteomes" id="UP000478052"/>
    </source>
</evidence>
<dbReference type="Proteomes" id="UP000478052">
    <property type="component" value="Unassembled WGS sequence"/>
</dbReference>
<dbReference type="SUPFAM" id="SSF53098">
    <property type="entry name" value="Ribonuclease H-like"/>
    <property type="match status" value="1"/>
</dbReference>
<evidence type="ECO:0000313" key="2">
    <source>
        <dbReference type="EMBL" id="KAF0707401.1"/>
    </source>
</evidence>
<organism evidence="2 3">
    <name type="scientific">Aphis craccivora</name>
    <name type="common">Cowpea aphid</name>
    <dbReference type="NCBI Taxonomy" id="307492"/>
    <lineage>
        <taxon>Eukaryota</taxon>
        <taxon>Metazoa</taxon>
        <taxon>Ecdysozoa</taxon>
        <taxon>Arthropoda</taxon>
        <taxon>Hexapoda</taxon>
        <taxon>Insecta</taxon>
        <taxon>Pterygota</taxon>
        <taxon>Neoptera</taxon>
        <taxon>Paraneoptera</taxon>
        <taxon>Hemiptera</taxon>
        <taxon>Sternorrhyncha</taxon>
        <taxon>Aphidomorpha</taxon>
        <taxon>Aphidoidea</taxon>
        <taxon>Aphididae</taxon>
        <taxon>Aphidini</taxon>
        <taxon>Aphis</taxon>
        <taxon>Aphis</taxon>
    </lineage>
</organism>
<reference evidence="2 3" key="1">
    <citation type="submission" date="2019-08" db="EMBL/GenBank/DDBJ databases">
        <title>Whole genome of Aphis craccivora.</title>
        <authorList>
            <person name="Voronova N.V."/>
            <person name="Shulinski R.S."/>
            <person name="Bandarenka Y.V."/>
            <person name="Zhorov D.G."/>
            <person name="Warner D."/>
        </authorList>
    </citation>
    <scope>NUCLEOTIDE SEQUENCE [LARGE SCALE GENOMIC DNA]</scope>
    <source>
        <strain evidence="2">180601</strain>
        <tissue evidence="2">Whole Body</tissue>
    </source>
</reference>
<dbReference type="PANTHER" id="PTHR46169">
    <property type="entry name" value="DNA REPLICATION-RELATED ELEMENT FACTOR, ISOFORM A"/>
    <property type="match status" value="1"/>
</dbReference>
<proteinExistence type="predicted"/>
<dbReference type="AlphaFoldDB" id="A0A6G0VS43"/>
<keyword evidence="3" id="KW-1185">Reference proteome</keyword>
<feature type="domain" description="HAT C-terminal dimerisation" evidence="1">
    <location>
        <begin position="301"/>
        <end position="370"/>
    </location>
</feature>
<accession>A0A6G0VS43</accession>
<dbReference type="PANTHER" id="PTHR46169:SF29">
    <property type="entry name" value="DNA REPLICATION-RELATED ELEMENT FACTOR, ISOFORM A"/>
    <property type="match status" value="1"/>
</dbReference>
<name>A0A6G0VS43_APHCR</name>
<dbReference type="GO" id="GO:0046983">
    <property type="term" value="F:protein dimerization activity"/>
    <property type="evidence" value="ECO:0007669"/>
    <property type="project" value="InterPro"/>
</dbReference>